<dbReference type="Proteomes" id="UP001249851">
    <property type="component" value="Unassembled WGS sequence"/>
</dbReference>
<evidence type="ECO:0000313" key="2">
    <source>
        <dbReference type="EMBL" id="KAK2549411.1"/>
    </source>
</evidence>
<reference evidence="2" key="1">
    <citation type="journal article" date="2023" name="G3 (Bethesda)">
        <title>Whole genome assembly and annotation of the endangered Caribbean coral Acropora cervicornis.</title>
        <authorList>
            <person name="Selwyn J.D."/>
            <person name="Vollmer S.V."/>
        </authorList>
    </citation>
    <scope>NUCLEOTIDE SEQUENCE</scope>
    <source>
        <strain evidence="2">K2</strain>
    </source>
</reference>
<organism evidence="2 3">
    <name type="scientific">Acropora cervicornis</name>
    <name type="common">Staghorn coral</name>
    <dbReference type="NCBI Taxonomy" id="6130"/>
    <lineage>
        <taxon>Eukaryota</taxon>
        <taxon>Metazoa</taxon>
        <taxon>Cnidaria</taxon>
        <taxon>Anthozoa</taxon>
        <taxon>Hexacorallia</taxon>
        <taxon>Scleractinia</taxon>
        <taxon>Astrocoeniina</taxon>
        <taxon>Acroporidae</taxon>
        <taxon>Acropora</taxon>
    </lineage>
</organism>
<dbReference type="Pfam" id="PF12762">
    <property type="entry name" value="DDE_Tnp_IS1595"/>
    <property type="match status" value="1"/>
</dbReference>
<accession>A0AAD9PV24</accession>
<dbReference type="PANTHER" id="PTHR47163:SF2">
    <property type="entry name" value="SI:DKEY-17M8.2"/>
    <property type="match status" value="1"/>
</dbReference>
<dbReference type="InterPro" id="IPR053164">
    <property type="entry name" value="IS1016-like_transposase"/>
</dbReference>
<comment type="caution">
    <text evidence="2">The sequence shown here is derived from an EMBL/GenBank/DDBJ whole genome shotgun (WGS) entry which is preliminary data.</text>
</comment>
<reference evidence="2" key="2">
    <citation type="journal article" date="2023" name="Science">
        <title>Genomic signatures of disease resistance in endangered staghorn corals.</title>
        <authorList>
            <person name="Vollmer S.V."/>
            <person name="Selwyn J.D."/>
            <person name="Despard B.A."/>
            <person name="Roesel C.L."/>
        </authorList>
    </citation>
    <scope>NUCLEOTIDE SEQUENCE</scope>
    <source>
        <strain evidence="2">K2</strain>
    </source>
</reference>
<dbReference type="InterPro" id="IPR024445">
    <property type="entry name" value="Tnp_ISXO2-like"/>
</dbReference>
<gene>
    <name evidence="2" type="ORF">P5673_030084</name>
</gene>
<dbReference type="PANTHER" id="PTHR47163">
    <property type="entry name" value="DDE_TNP_IS1595 DOMAIN-CONTAINING PROTEIN"/>
    <property type="match status" value="1"/>
</dbReference>
<keyword evidence="3" id="KW-1185">Reference proteome</keyword>
<feature type="domain" description="ISXO2-like transposase" evidence="1">
    <location>
        <begin position="44"/>
        <end position="99"/>
    </location>
</feature>
<proteinExistence type="predicted"/>
<sequence>MKHHTGPIGEPGSSVEIDESKFGKRTCHRGRFIEAHWAFGCICRESKACFLVPVERRDKDTLLPIIRGQVLPGTHVMSDLWKCYDCLQNEGYQHLTGKHNC</sequence>
<evidence type="ECO:0000259" key="1">
    <source>
        <dbReference type="Pfam" id="PF12762"/>
    </source>
</evidence>
<protein>
    <recommendedName>
        <fullName evidence="1">ISXO2-like transposase domain-containing protein</fullName>
    </recommendedName>
</protein>
<name>A0AAD9PV24_ACRCE</name>
<dbReference type="EMBL" id="JARQWQ010000126">
    <property type="protein sequence ID" value="KAK2549411.1"/>
    <property type="molecule type" value="Genomic_DNA"/>
</dbReference>
<dbReference type="AlphaFoldDB" id="A0AAD9PV24"/>
<evidence type="ECO:0000313" key="3">
    <source>
        <dbReference type="Proteomes" id="UP001249851"/>
    </source>
</evidence>